<dbReference type="Proteomes" id="UP000215335">
    <property type="component" value="Unassembled WGS sequence"/>
</dbReference>
<name>A0A232FBP4_9HYME</name>
<keyword evidence="2" id="KW-1185">Reference proteome</keyword>
<accession>A0A232FBP4</accession>
<organism evidence="1 2">
    <name type="scientific">Trichomalopsis sarcophagae</name>
    <dbReference type="NCBI Taxonomy" id="543379"/>
    <lineage>
        <taxon>Eukaryota</taxon>
        <taxon>Metazoa</taxon>
        <taxon>Ecdysozoa</taxon>
        <taxon>Arthropoda</taxon>
        <taxon>Hexapoda</taxon>
        <taxon>Insecta</taxon>
        <taxon>Pterygota</taxon>
        <taxon>Neoptera</taxon>
        <taxon>Endopterygota</taxon>
        <taxon>Hymenoptera</taxon>
        <taxon>Apocrita</taxon>
        <taxon>Proctotrupomorpha</taxon>
        <taxon>Chalcidoidea</taxon>
        <taxon>Pteromalidae</taxon>
        <taxon>Pteromalinae</taxon>
        <taxon>Trichomalopsis</taxon>
    </lineage>
</organism>
<protein>
    <submittedName>
        <fullName evidence="1">Uncharacterized protein</fullName>
    </submittedName>
</protein>
<gene>
    <name evidence="1" type="ORF">TSAR_013949</name>
</gene>
<proteinExistence type="predicted"/>
<sequence>MSVWMCTGCRPLSKLQNTNPYLKEYELHLSRQDTDLVSKCMCRRKAFVRCLSSAAIWWQDYNSNTALPGPFTFLPATEGIACDARVLVAVVHQKTNETGMASHVHHLANPKKEFYLV</sequence>
<dbReference type="AlphaFoldDB" id="A0A232FBP4"/>
<evidence type="ECO:0000313" key="1">
    <source>
        <dbReference type="EMBL" id="OXU28042.1"/>
    </source>
</evidence>
<reference evidence="1 2" key="1">
    <citation type="journal article" date="2017" name="Curr. Biol.">
        <title>The Evolution of Venom by Co-option of Single-Copy Genes.</title>
        <authorList>
            <person name="Martinson E.O."/>
            <person name="Mrinalini"/>
            <person name="Kelkar Y.D."/>
            <person name="Chang C.H."/>
            <person name="Werren J.H."/>
        </authorList>
    </citation>
    <scope>NUCLEOTIDE SEQUENCE [LARGE SCALE GENOMIC DNA]</scope>
    <source>
        <strain evidence="1 2">Alberta</strain>
        <tissue evidence="1">Whole body</tissue>
    </source>
</reference>
<comment type="caution">
    <text evidence="1">The sequence shown here is derived from an EMBL/GenBank/DDBJ whole genome shotgun (WGS) entry which is preliminary data.</text>
</comment>
<dbReference type="EMBL" id="NNAY01000488">
    <property type="protein sequence ID" value="OXU28042.1"/>
    <property type="molecule type" value="Genomic_DNA"/>
</dbReference>
<evidence type="ECO:0000313" key="2">
    <source>
        <dbReference type="Proteomes" id="UP000215335"/>
    </source>
</evidence>